<reference evidence="14 15" key="1">
    <citation type="submission" date="2017-05" db="EMBL/GenBank/DDBJ databases">
        <title>The Genome Sequence of Enterococcus sp. 8G7_MSG3316.</title>
        <authorList>
            <consortium name="The Broad Institute Genomics Platform"/>
            <consortium name="The Broad Institute Genomic Center for Infectious Diseases"/>
            <person name="Earl A."/>
            <person name="Manson A."/>
            <person name="Schwartman J."/>
            <person name="Gilmore M."/>
            <person name="Abouelleil A."/>
            <person name="Cao P."/>
            <person name="Chapman S."/>
            <person name="Cusick C."/>
            <person name="Shea T."/>
            <person name="Young S."/>
            <person name="Neafsey D."/>
            <person name="Nusbaum C."/>
            <person name="Birren B."/>
        </authorList>
    </citation>
    <scope>NUCLEOTIDE SEQUENCE [LARGE SCALE GENOMIC DNA]</scope>
    <source>
        <strain evidence="14 15">8G7_MSG3316</strain>
    </source>
</reference>
<evidence type="ECO:0000256" key="4">
    <source>
        <dbReference type="ARBA" id="ARBA00022679"/>
    </source>
</evidence>
<dbReference type="Pfam" id="PF01715">
    <property type="entry name" value="IPPT"/>
    <property type="match status" value="1"/>
</dbReference>
<dbReference type="GO" id="GO:0006400">
    <property type="term" value="P:tRNA modification"/>
    <property type="evidence" value="ECO:0007669"/>
    <property type="project" value="TreeGrafter"/>
</dbReference>
<feature type="binding site" evidence="10">
    <location>
        <begin position="9"/>
        <end position="16"/>
    </location>
    <ligand>
        <name>ATP</name>
        <dbReference type="ChEBI" id="CHEBI:30616"/>
    </ligand>
</feature>
<keyword evidence="4 10" id="KW-0808">Transferase</keyword>
<protein>
    <recommendedName>
        <fullName evidence="10">tRNA dimethylallyltransferase</fullName>
        <ecNumber evidence="10">2.5.1.75</ecNumber>
    </recommendedName>
    <alternativeName>
        <fullName evidence="10">Dimethylallyl diphosphate:tRNA dimethylallyltransferase</fullName>
        <shortName evidence="10">DMAPP:tRNA dimethylallyltransferase</shortName>
        <shortName evidence="10">DMATase</shortName>
    </alternativeName>
    <alternativeName>
        <fullName evidence="10">Isopentenyl-diphosphate:tRNA isopentenyltransferase</fullName>
        <shortName evidence="10">IPP transferase</shortName>
        <shortName evidence="10">IPPT</shortName>
        <shortName evidence="10">IPTase</shortName>
    </alternativeName>
</protein>
<feature type="binding site" evidence="10">
    <location>
        <begin position="11"/>
        <end position="16"/>
    </location>
    <ligand>
        <name>substrate</name>
    </ligand>
</feature>
<evidence type="ECO:0000313" key="14">
    <source>
        <dbReference type="EMBL" id="OTN75560.1"/>
    </source>
</evidence>
<dbReference type="HAMAP" id="MF_00185">
    <property type="entry name" value="IPP_trans"/>
    <property type="match status" value="1"/>
</dbReference>
<sequence>MKKVLVIVGPTAVGKTALSLELAKHYHGEIISGDSMQIYRQLDIGTAKATKEELAAAPHHLIDIREMTEQYSVAMFQEMAREKIAEITGRGHLPIIVGGTGLYIQALLYDYRLGAAEEVDDTLRNDYQAQAEELGKEALWQKLQQIDPAAAAKIHYNNVRKVIRALEVFETTGQSIITPKEVPAALYDYFMIGLTTDRGLLYQRINQRVDQMMDMGLLEEAKNVLRDPDTQAAKGIGYKEFLPYIEGRQSLEETIEQIKQNSRRYAKRQLTWFSNRLTPRWVDLVQEPNPQKQIMVEIDQWLEEKQ</sequence>
<feature type="site" description="Interaction with substrate tRNA" evidence="10">
    <location>
        <position position="124"/>
    </location>
</feature>
<dbReference type="Proteomes" id="UP000195043">
    <property type="component" value="Unassembled WGS sequence"/>
</dbReference>
<comment type="caution">
    <text evidence="14">The sequence shown here is derived from an EMBL/GenBank/DDBJ whole genome shotgun (WGS) entry which is preliminary data.</text>
</comment>
<dbReference type="GO" id="GO:0005524">
    <property type="term" value="F:ATP binding"/>
    <property type="evidence" value="ECO:0007669"/>
    <property type="project" value="UniProtKB-UniRule"/>
</dbReference>
<evidence type="ECO:0000256" key="8">
    <source>
        <dbReference type="ARBA" id="ARBA00022842"/>
    </source>
</evidence>
<dbReference type="NCBIfam" id="TIGR00174">
    <property type="entry name" value="miaA"/>
    <property type="match status" value="1"/>
</dbReference>
<comment type="similarity">
    <text evidence="3 10 13">Belongs to the IPP transferase family.</text>
</comment>
<evidence type="ECO:0000256" key="3">
    <source>
        <dbReference type="ARBA" id="ARBA00005842"/>
    </source>
</evidence>
<dbReference type="Gene3D" id="1.10.20.140">
    <property type="match status" value="1"/>
</dbReference>
<dbReference type="EC" id="2.5.1.75" evidence="10"/>
<proteinExistence type="inferred from homology"/>
<gene>
    <name evidence="10" type="primary">miaA</name>
    <name evidence="14" type="ORF">A5886_000634</name>
</gene>
<organism evidence="14 15">
    <name type="scientific">Candidatus Enterococcus testudinis</name>
    <dbReference type="NCBI Taxonomy" id="1834191"/>
    <lineage>
        <taxon>Bacteria</taxon>
        <taxon>Bacillati</taxon>
        <taxon>Bacillota</taxon>
        <taxon>Bacilli</taxon>
        <taxon>Lactobacillales</taxon>
        <taxon>Enterococcaceae</taxon>
        <taxon>Enterococcus</taxon>
    </lineage>
</organism>
<keyword evidence="8 10" id="KW-0460">Magnesium</keyword>
<evidence type="ECO:0000256" key="5">
    <source>
        <dbReference type="ARBA" id="ARBA00022694"/>
    </source>
</evidence>
<dbReference type="RefSeq" id="WP_086273606.1">
    <property type="nucleotide sequence ID" value="NZ_NGKU01000001.1"/>
</dbReference>
<dbReference type="PANTHER" id="PTHR11088:SF60">
    <property type="entry name" value="TRNA DIMETHYLALLYLTRANSFERASE"/>
    <property type="match status" value="1"/>
</dbReference>
<dbReference type="InterPro" id="IPR018022">
    <property type="entry name" value="IPT"/>
</dbReference>
<dbReference type="PANTHER" id="PTHR11088">
    <property type="entry name" value="TRNA DIMETHYLALLYLTRANSFERASE"/>
    <property type="match status" value="1"/>
</dbReference>
<evidence type="ECO:0000256" key="12">
    <source>
        <dbReference type="RuleBase" id="RU003784"/>
    </source>
</evidence>
<evidence type="ECO:0000256" key="11">
    <source>
        <dbReference type="RuleBase" id="RU003783"/>
    </source>
</evidence>
<dbReference type="EMBL" id="NGKU01000001">
    <property type="protein sequence ID" value="OTN75560.1"/>
    <property type="molecule type" value="Genomic_DNA"/>
</dbReference>
<dbReference type="SUPFAM" id="SSF52540">
    <property type="entry name" value="P-loop containing nucleoside triphosphate hydrolases"/>
    <property type="match status" value="2"/>
</dbReference>
<evidence type="ECO:0000256" key="1">
    <source>
        <dbReference type="ARBA" id="ARBA00001946"/>
    </source>
</evidence>
<dbReference type="AlphaFoldDB" id="A0A242A3T9"/>
<evidence type="ECO:0000256" key="6">
    <source>
        <dbReference type="ARBA" id="ARBA00022741"/>
    </source>
</evidence>
<keyword evidence="15" id="KW-1185">Reference proteome</keyword>
<keyword evidence="7 10" id="KW-0067">ATP-binding</keyword>
<feature type="site" description="Interaction with substrate tRNA" evidence="10">
    <location>
        <position position="100"/>
    </location>
</feature>
<evidence type="ECO:0000256" key="9">
    <source>
        <dbReference type="ARBA" id="ARBA00049563"/>
    </source>
</evidence>
<dbReference type="STRING" id="1834191.A5886_000634"/>
<dbReference type="FunFam" id="1.10.20.140:FF:000001">
    <property type="entry name" value="tRNA dimethylallyltransferase"/>
    <property type="match status" value="1"/>
</dbReference>
<dbReference type="GO" id="GO:0052381">
    <property type="term" value="F:tRNA dimethylallyltransferase activity"/>
    <property type="evidence" value="ECO:0007669"/>
    <property type="project" value="UniProtKB-UniRule"/>
</dbReference>
<name>A0A242A3T9_9ENTE</name>
<evidence type="ECO:0000256" key="7">
    <source>
        <dbReference type="ARBA" id="ARBA00022840"/>
    </source>
</evidence>
<dbReference type="OrthoDB" id="9776390at2"/>
<feature type="region of interest" description="Interaction with substrate tRNA" evidence="10">
    <location>
        <begin position="34"/>
        <end position="37"/>
    </location>
</feature>
<comment type="caution">
    <text evidence="10">Lacks conserved residue(s) required for the propagation of feature annotation.</text>
</comment>
<evidence type="ECO:0000256" key="2">
    <source>
        <dbReference type="ARBA" id="ARBA00003213"/>
    </source>
</evidence>
<comment type="catalytic activity">
    <reaction evidence="9 10 11">
        <text>adenosine(37) in tRNA + dimethylallyl diphosphate = N(6)-dimethylallyladenosine(37) in tRNA + diphosphate</text>
        <dbReference type="Rhea" id="RHEA:26482"/>
        <dbReference type="Rhea" id="RHEA-COMP:10162"/>
        <dbReference type="Rhea" id="RHEA-COMP:10375"/>
        <dbReference type="ChEBI" id="CHEBI:33019"/>
        <dbReference type="ChEBI" id="CHEBI:57623"/>
        <dbReference type="ChEBI" id="CHEBI:74411"/>
        <dbReference type="ChEBI" id="CHEBI:74415"/>
        <dbReference type="EC" id="2.5.1.75"/>
    </reaction>
</comment>
<evidence type="ECO:0000313" key="15">
    <source>
        <dbReference type="Proteomes" id="UP000195043"/>
    </source>
</evidence>
<dbReference type="Gene3D" id="3.40.50.300">
    <property type="entry name" value="P-loop containing nucleotide triphosphate hydrolases"/>
    <property type="match status" value="1"/>
</dbReference>
<accession>A0A242A3T9</accession>
<comment type="function">
    <text evidence="2 10 12">Catalyzes the transfer of a dimethylallyl group onto the adenine at position 37 in tRNAs that read codons beginning with uridine, leading to the formation of N6-(dimethylallyl)adenosine (i(6)A).</text>
</comment>
<keyword evidence="5 10" id="KW-0819">tRNA processing</keyword>
<evidence type="ECO:0000256" key="13">
    <source>
        <dbReference type="RuleBase" id="RU003785"/>
    </source>
</evidence>
<evidence type="ECO:0000256" key="10">
    <source>
        <dbReference type="HAMAP-Rule" id="MF_00185"/>
    </source>
</evidence>
<comment type="cofactor">
    <cofactor evidence="1 10">
        <name>Mg(2+)</name>
        <dbReference type="ChEBI" id="CHEBI:18420"/>
    </cofactor>
</comment>
<dbReference type="InterPro" id="IPR039657">
    <property type="entry name" value="Dimethylallyltransferase"/>
</dbReference>
<keyword evidence="6 10" id="KW-0547">Nucleotide-binding</keyword>
<dbReference type="InterPro" id="IPR027417">
    <property type="entry name" value="P-loop_NTPase"/>
</dbReference>
<comment type="subunit">
    <text evidence="10">Monomer.</text>
</comment>